<name>A0A4R2RY07_9FIRM</name>
<dbReference type="PANTHER" id="PTHR36740">
    <property type="entry name" value="PRC DOMAIN-CONTAINING PROTEIN"/>
    <property type="match status" value="1"/>
</dbReference>
<dbReference type="AlphaFoldDB" id="A0A4R2RY07"/>
<evidence type="ECO:0000256" key="1">
    <source>
        <dbReference type="SAM" id="MobiDB-lite"/>
    </source>
</evidence>
<feature type="compositionally biased region" description="Pro residues" evidence="1">
    <location>
        <begin position="269"/>
        <end position="306"/>
    </location>
</feature>
<feature type="domain" description="PRC-barrel" evidence="2">
    <location>
        <begin position="90"/>
        <end position="142"/>
    </location>
</feature>
<dbReference type="OrthoDB" id="53812at2"/>
<comment type="caution">
    <text evidence="3">The sequence shown here is derived from an EMBL/GenBank/DDBJ whole genome shotgun (WGS) entry which is preliminary data.</text>
</comment>
<dbReference type="EMBL" id="SLXT01000003">
    <property type="protein sequence ID" value="TCP68453.1"/>
    <property type="molecule type" value="Genomic_DNA"/>
</dbReference>
<dbReference type="PANTHER" id="PTHR36740:SF1">
    <property type="entry name" value="PRC-BARREL DOMAIN-CONTAINING PROTEIN"/>
    <property type="match status" value="1"/>
</dbReference>
<dbReference type="InterPro" id="IPR011033">
    <property type="entry name" value="PRC_barrel-like_sf"/>
</dbReference>
<evidence type="ECO:0000313" key="3">
    <source>
        <dbReference type="EMBL" id="TCP68453.1"/>
    </source>
</evidence>
<reference evidence="3 4" key="1">
    <citation type="submission" date="2019-03" db="EMBL/GenBank/DDBJ databases">
        <title>Genomic Encyclopedia of Type Strains, Phase IV (KMG-IV): sequencing the most valuable type-strain genomes for metagenomic binning, comparative biology and taxonomic classification.</title>
        <authorList>
            <person name="Goeker M."/>
        </authorList>
    </citation>
    <scope>NUCLEOTIDE SEQUENCE [LARGE SCALE GENOMIC DNA]</scope>
    <source>
        <strain evidence="3 4">DSM 11170</strain>
    </source>
</reference>
<sequence length="306" mass="33750">MLASKELLQRPIITLEEGQHIGTVHGLIVDPKTLEVLALQVEQRGLFREQKVIPYGKIHSIGDAAIIIDRSSHVQRSTNLPHLFQLMRERSALIGNRVLTTGGQKLGIIEDYYFEPQSGRILFFDIRGSWKQGWLNGSVRMPARCIRTISSEMVLVYENTHEYLEPISSRFSQTIQKIHETSEKTWDRTVTLQRQWGDQFSRTIEKFRNPASSSNHAGDDFPPPPWITPEAAAAPTLTGDFPVNPPMAPTTTTIPSPVAPVAPLESPAPDDPPIAPVLPLSPPPADTPPAVEPPALAAPPAPTEPK</sequence>
<dbReference type="Proteomes" id="UP000294813">
    <property type="component" value="Unassembled WGS sequence"/>
</dbReference>
<evidence type="ECO:0000259" key="2">
    <source>
        <dbReference type="Pfam" id="PF05239"/>
    </source>
</evidence>
<feature type="region of interest" description="Disordered" evidence="1">
    <location>
        <begin position="208"/>
        <end position="306"/>
    </location>
</feature>
<dbReference type="Gene3D" id="2.30.30.240">
    <property type="entry name" value="PRC-barrel domain"/>
    <property type="match status" value="2"/>
</dbReference>
<dbReference type="InterPro" id="IPR027275">
    <property type="entry name" value="PRC-brl_dom"/>
</dbReference>
<evidence type="ECO:0000313" key="4">
    <source>
        <dbReference type="Proteomes" id="UP000294813"/>
    </source>
</evidence>
<protein>
    <submittedName>
        <fullName evidence="3">Uncharacterized protein YrrD</fullName>
    </submittedName>
</protein>
<feature type="domain" description="PRC-barrel" evidence="2">
    <location>
        <begin position="3"/>
        <end position="69"/>
    </location>
</feature>
<dbReference type="RefSeq" id="WP_131918049.1">
    <property type="nucleotide sequence ID" value="NZ_JAOQNU010000003.1"/>
</dbReference>
<dbReference type="Pfam" id="PF05239">
    <property type="entry name" value="PRC"/>
    <property type="match status" value="2"/>
</dbReference>
<organism evidence="3 4">
    <name type="scientific">Heliophilum fasciatum</name>
    <dbReference type="NCBI Taxonomy" id="35700"/>
    <lineage>
        <taxon>Bacteria</taxon>
        <taxon>Bacillati</taxon>
        <taxon>Bacillota</taxon>
        <taxon>Clostridia</taxon>
        <taxon>Eubacteriales</taxon>
        <taxon>Heliobacteriaceae</taxon>
        <taxon>Heliophilum</taxon>
    </lineage>
</organism>
<proteinExistence type="predicted"/>
<gene>
    <name evidence="3" type="ORF">EDD73_10384</name>
</gene>
<keyword evidence="4" id="KW-1185">Reference proteome</keyword>
<dbReference type="SUPFAM" id="SSF50346">
    <property type="entry name" value="PRC-barrel domain"/>
    <property type="match status" value="2"/>
</dbReference>
<accession>A0A4R2RY07</accession>